<feature type="domain" description="Glucosamine/galactosamine-6-phosphate isomerase" evidence="7">
    <location>
        <begin position="10"/>
        <end position="231"/>
    </location>
</feature>
<dbReference type="FunFam" id="3.40.50.1360:FF:000005">
    <property type="entry name" value="6-phosphogluconolactonase"/>
    <property type="match status" value="1"/>
</dbReference>
<dbReference type="CDD" id="cd01400">
    <property type="entry name" value="6PGL"/>
    <property type="match status" value="1"/>
</dbReference>
<sequence length="245" mass="27355">MSKGTEVISVSALSEFLLEISESSISNNGVFNLAISGGSMSKLLKEAFKKNEASFDFSKWIIFFADERLVKFDNKDSNFNASNEEIFKNFKSFKPENIKKIDQNLIKNPKECAVNYQEQIFNNFKLKNDGSEIPSFDLILLGLGPDGHTASLFPNHPLLNEIKLLVAPITDSPKPPPCRISFTYPLINNAKVVAFISTGESKAEVLKKILELKDLSFPATRVTPLSKQLFWFLDTPASSKLKSPI</sequence>
<evidence type="ECO:0000313" key="8">
    <source>
        <dbReference type="EMBL" id="KAJ3209913.1"/>
    </source>
</evidence>
<evidence type="ECO:0000259" key="7">
    <source>
        <dbReference type="Pfam" id="PF01182"/>
    </source>
</evidence>
<dbReference type="GO" id="GO:0005975">
    <property type="term" value="P:carbohydrate metabolic process"/>
    <property type="evidence" value="ECO:0007669"/>
    <property type="project" value="UniProtKB-UniRule"/>
</dbReference>
<name>A0AAD5TVV8_9FUNG</name>
<comment type="function">
    <text evidence="6">Hydrolysis of 6-phosphogluconolactone to 6-phosphogluconate.</text>
</comment>
<dbReference type="InterPro" id="IPR037171">
    <property type="entry name" value="NagB/RpiA_transferase-like"/>
</dbReference>
<evidence type="ECO:0000256" key="4">
    <source>
        <dbReference type="ARBA" id="ARBA00013198"/>
    </source>
</evidence>
<dbReference type="GO" id="GO:0017057">
    <property type="term" value="F:6-phosphogluconolactonase activity"/>
    <property type="evidence" value="ECO:0007669"/>
    <property type="project" value="UniProtKB-UniRule"/>
</dbReference>
<evidence type="ECO:0000256" key="6">
    <source>
        <dbReference type="RuleBase" id="RU365095"/>
    </source>
</evidence>
<proteinExistence type="inferred from homology"/>
<dbReference type="EMBL" id="JADGJW010000917">
    <property type="protein sequence ID" value="KAJ3209913.1"/>
    <property type="molecule type" value="Genomic_DNA"/>
</dbReference>
<evidence type="ECO:0000256" key="2">
    <source>
        <dbReference type="ARBA" id="ARBA00004961"/>
    </source>
</evidence>
<dbReference type="PANTHER" id="PTHR11054">
    <property type="entry name" value="6-PHOSPHOGLUCONOLACTONASE"/>
    <property type="match status" value="1"/>
</dbReference>
<dbReference type="InterPro" id="IPR005900">
    <property type="entry name" value="6-phosphogluconolactonase_DevB"/>
</dbReference>
<comment type="catalytic activity">
    <reaction evidence="1 6">
        <text>6-phospho-D-glucono-1,5-lactone + H2O = 6-phospho-D-gluconate + H(+)</text>
        <dbReference type="Rhea" id="RHEA:12556"/>
        <dbReference type="ChEBI" id="CHEBI:15377"/>
        <dbReference type="ChEBI" id="CHEBI:15378"/>
        <dbReference type="ChEBI" id="CHEBI:57955"/>
        <dbReference type="ChEBI" id="CHEBI:58759"/>
        <dbReference type="EC" id="3.1.1.31"/>
    </reaction>
</comment>
<dbReference type="SUPFAM" id="SSF100950">
    <property type="entry name" value="NagB/RpiA/CoA transferase-like"/>
    <property type="match status" value="1"/>
</dbReference>
<evidence type="ECO:0000256" key="3">
    <source>
        <dbReference type="ARBA" id="ARBA00010662"/>
    </source>
</evidence>
<dbReference type="InterPro" id="IPR039104">
    <property type="entry name" value="6PGL"/>
</dbReference>
<keyword evidence="9" id="KW-1185">Reference proteome</keyword>
<dbReference type="PANTHER" id="PTHR11054:SF0">
    <property type="entry name" value="6-PHOSPHOGLUCONOLACTONASE"/>
    <property type="match status" value="1"/>
</dbReference>
<keyword evidence="5 6" id="KW-0378">Hydrolase</keyword>
<accession>A0AAD5TVV8</accession>
<evidence type="ECO:0000256" key="5">
    <source>
        <dbReference type="ARBA" id="ARBA00022801"/>
    </source>
</evidence>
<protein>
    <recommendedName>
        <fullName evidence="4 6">6-phosphogluconolactonase</fullName>
        <shortName evidence="6">6PGL</shortName>
        <ecNumber evidence="4 6">3.1.1.31</ecNumber>
    </recommendedName>
</protein>
<reference evidence="8" key="1">
    <citation type="submission" date="2020-05" db="EMBL/GenBank/DDBJ databases">
        <title>Phylogenomic resolution of chytrid fungi.</title>
        <authorList>
            <person name="Stajich J.E."/>
            <person name="Amses K."/>
            <person name="Simmons R."/>
            <person name="Seto K."/>
            <person name="Myers J."/>
            <person name="Bonds A."/>
            <person name="Quandt C.A."/>
            <person name="Barry K."/>
            <person name="Liu P."/>
            <person name="Grigoriev I."/>
            <person name="Longcore J.E."/>
            <person name="James T.Y."/>
        </authorList>
    </citation>
    <scope>NUCLEOTIDE SEQUENCE</scope>
    <source>
        <strain evidence="8">JEL0476</strain>
    </source>
</reference>
<comment type="caution">
    <text evidence="8">The sequence shown here is derived from an EMBL/GenBank/DDBJ whole genome shotgun (WGS) entry which is preliminary data.</text>
</comment>
<dbReference type="NCBIfam" id="TIGR01198">
    <property type="entry name" value="pgl"/>
    <property type="match status" value="1"/>
</dbReference>
<dbReference type="Proteomes" id="UP001211065">
    <property type="component" value="Unassembled WGS sequence"/>
</dbReference>
<comment type="similarity">
    <text evidence="3 6">Belongs to the glucosamine/galactosamine-6-phosphate isomerase family. 6-phosphogluconolactonase subfamily.</text>
</comment>
<evidence type="ECO:0000256" key="1">
    <source>
        <dbReference type="ARBA" id="ARBA00000832"/>
    </source>
</evidence>
<dbReference type="EC" id="3.1.1.31" evidence="4 6"/>
<dbReference type="Pfam" id="PF01182">
    <property type="entry name" value="Glucosamine_iso"/>
    <property type="match status" value="1"/>
</dbReference>
<gene>
    <name evidence="8" type="primary">H6PD</name>
    <name evidence="8" type="ORF">HK099_008399</name>
</gene>
<dbReference type="InterPro" id="IPR006148">
    <property type="entry name" value="Glc/Gal-6P_isomerase"/>
</dbReference>
<dbReference type="AlphaFoldDB" id="A0AAD5TVV8"/>
<dbReference type="Gene3D" id="3.40.50.1360">
    <property type="match status" value="1"/>
</dbReference>
<evidence type="ECO:0000313" key="9">
    <source>
        <dbReference type="Proteomes" id="UP001211065"/>
    </source>
</evidence>
<organism evidence="8 9">
    <name type="scientific">Clydaea vesicula</name>
    <dbReference type="NCBI Taxonomy" id="447962"/>
    <lineage>
        <taxon>Eukaryota</taxon>
        <taxon>Fungi</taxon>
        <taxon>Fungi incertae sedis</taxon>
        <taxon>Chytridiomycota</taxon>
        <taxon>Chytridiomycota incertae sedis</taxon>
        <taxon>Chytridiomycetes</taxon>
        <taxon>Lobulomycetales</taxon>
        <taxon>Lobulomycetaceae</taxon>
        <taxon>Clydaea</taxon>
    </lineage>
</organism>
<dbReference type="GO" id="GO:0006098">
    <property type="term" value="P:pentose-phosphate shunt"/>
    <property type="evidence" value="ECO:0007669"/>
    <property type="project" value="InterPro"/>
</dbReference>
<comment type="pathway">
    <text evidence="2 6">Carbohydrate degradation; pentose phosphate pathway; D-ribulose 5-phosphate from D-glucose 6-phosphate (oxidative stage): step 2/3.</text>
</comment>